<dbReference type="Gene3D" id="3.10.180.10">
    <property type="entry name" value="2,3-Dihydroxybiphenyl 1,2-Dioxygenase, domain 1"/>
    <property type="match status" value="1"/>
</dbReference>
<name>A0A9W6J1I1_9HYPH</name>
<evidence type="ECO:0000313" key="3">
    <source>
        <dbReference type="Proteomes" id="UP001143372"/>
    </source>
</evidence>
<proteinExistence type="predicted"/>
<dbReference type="Pfam" id="PF13468">
    <property type="entry name" value="Glyoxalase_3"/>
    <property type="match status" value="1"/>
</dbReference>
<dbReference type="InterPro" id="IPR025870">
    <property type="entry name" value="Glyoxalase-like_dom"/>
</dbReference>
<dbReference type="InterPro" id="IPR029068">
    <property type="entry name" value="Glyas_Bleomycin-R_OHBP_Dase"/>
</dbReference>
<organism evidence="2 3">
    <name type="scientific">Hansschlegelia plantiphila</name>
    <dbReference type="NCBI Taxonomy" id="374655"/>
    <lineage>
        <taxon>Bacteria</taxon>
        <taxon>Pseudomonadati</taxon>
        <taxon>Pseudomonadota</taxon>
        <taxon>Alphaproteobacteria</taxon>
        <taxon>Hyphomicrobiales</taxon>
        <taxon>Methylopilaceae</taxon>
        <taxon>Hansschlegelia</taxon>
    </lineage>
</organism>
<dbReference type="PANTHER" id="PTHR40265">
    <property type="entry name" value="BLL2707 PROTEIN"/>
    <property type="match status" value="1"/>
</dbReference>
<evidence type="ECO:0000259" key="1">
    <source>
        <dbReference type="Pfam" id="PF13468"/>
    </source>
</evidence>
<reference evidence="2" key="2">
    <citation type="submission" date="2023-01" db="EMBL/GenBank/DDBJ databases">
        <authorList>
            <person name="Sun Q."/>
            <person name="Evtushenko L."/>
        </authorList>
    </citation>
    <scope>NUCLEOTIDE SEQUENCE</scope>
    <source>
        <strain evidence="2">VKM B-2347</strain>
    </source>
</reference>
<feature type="domain" description="Glyoxalase-like" evidence="1">
    <location>
        <begin position="12"/>
        <end position="195"/>
    </location>
</feature>
<dbReference type="Proteomes" id="UP001143372">
    <property type="component" value="Unassembled WGS sequence"/>
</dbReference>
<dbReference type="SUPFAM" id="SSF54593">
    <property type="entry name" value="Glyoxalase/Bleomycin resistance protein/Dihydroxybiphenyl dioxygenase"/>
    <property type="match status" value="1"/>
</dbReference>
<gene>
    <name evidence="2" type="ORF">GCM10008179_27290</name>
</gene>
<protein>
    <recommendedName>
        <fullName evidence="1">Glyoxalase-like domain-containing protein</fullName>
    </recommendedName>
</protein>
<comment type="caution">
    <text evidence="2">The sequence shown here is derived from an EMBL/GenBank/DDBJ whole genome shotgun (WGS) entry which is preliminary data.</text>
</comment>
<keyword evidence="3" id="KW-1185">Reference proteome</keyword>
<accession>A0A9W6J1I1</accession>
<reference evidence="2" key="1">
    <citation type="journal article" date="2014" name="Int. J. Syst. Evol. Microbiol.">
        <title>Complete genome sequence of Corynebacterium casei LMG S-19264T (=DSM 44701T), isolated from a smear-ripened cheese.</title>
        <authorList>
            <consortium name="US DOE Joint Genome Institute (JGI-PGF)"/>
            <person name="Walter F."/>
            <person name="Albersmeier A."/>
            <person name="Kalinowski J."/>
            <person name="Ruckert C."/>
        </authorList>
    </citation>
    <scope>NUCLEOTIDE SEQUENCE</scope>
    <source>
        <strain evidence="2">VKM B-2347</strain>
    </source>
</reference>
<dbReference type="AlphaFoldDB" id="A0A9W6J1I1"/>
<dbReference type="PANTHER" id="PTHR40265:SF1">
    <property type="entry name" value="GLYOXALASE-LIKE DOMAIN-CONTAINING PROTEIN"/>
    <property type="match status" value="1"/>
</dbReference>
<dbReference type="EMBL" id="BSFI01000020">
    <property type="protein sequence ID" value="GLK69091.1"/>
    <property type="molecule type" value="Genomic_DNA"/>
</dbReference>
<evidence type="ECO:0000313" key="2">
    <source>
        <dbReference type="EMBL" id="GLK69091.1"/>
    </source>
</evidence>
<sequence>MVEGMPSIARGLDHVIHLVRDLDAAGEAYTRLGFLVGPENHHPFGTTNRIVQLPGFFIELLSIGDHAPIPEHGPSRFSFAAFHRDRLSRLGEGGSGLAVESRDAKADARAFEAAGVGGFETFAFERNGVGPNGSPLGLGFELAFAVDPASPAVCFFACEHKRPQNFWSAAAQAHPNGAIGIGSAMFTAENPSDHHIFFDALTGVRDFRASSSGVAFDTPRGAIEILIPAAFAQRIGEPAAETSDVRLSALRLLVADLDQAEAASQGLAERRGNLLVTPASHLFGLTLVLEGATYAA</sequence>